<feature type="compositionally biased region" description="Basic and acidic residues" evidence="2">
    <location>
        <begin position="453"/>
        <end position="467"/>
    </location>
</feature>
<dbReference type="PROSITE" id="PS51127">
    <property type="entry name" value="BIG1"/>
    <property type="match status" value="1"/>
</dbReference>
<evidence type="ECO:0000256" key="3">
    <source>
        <dbReference type="SAM" id="SignalP"/>
    </source>
</evidence>
<evidence type="ECO:0000256" key="1">
    <source>
        <dbReference type="ARBA" id="ARBA00010116"/>
    </source>
</evidence>
<feature type="compositionally biased region" description="Basic residues" evidence="2">
    <location>
        <begin position="468"/>
        <end position="477"/>
    </location>
</feature>
<feature type="domain" description="Big-1" evidence="4">
    <location>
        <begin position="261"/>
        <end position="361"/>
    </location>
</feature>
<sequence>MKSFKSLFLARLVLPGLLMSLAAMSGWISDIQTAQAAPGEVLILEPTVSGGLGSVEATKAIVVGKAPVLVDEATWATMTTSDFANYDAIILGDPTCVTGTGPITAAMANASVWGAAVTGNVIINGTDPTLHSYLSGAQNLIEKSIAFAAAEPGKTGLYCSLSCYYYDAVSGTPVPLLDGISGGGFTVVGQGGCPANSHIIATHPALDGLTDADLSNWSCSTHEGFESWPSDFLVLAISLDVPSSFVAPDGTSGAPYIVARGETLEVISDIKLAPKTATNPLGTTHTVTATVSENNTPIAGTTVTFTVISGPHAGLTGTDTTDGSGNASFSYTGTSAGVDTIHATFVDSEGKTQTSNTVTKTWEESTAIELKSFKARAGASGKVFLTWETATEVDNAGFNLYRSNKENGYYSKINNHLIAAKGKAVSGAIYRFVDTPPNRGTYYYKLEDVDNEGKSTTHSLTDVDNKIQKKKAKRSRR</sequence>
<reference evidence="5 6" key="1">
    <citation type="journal article" date="2017" name="Water Res.">
        <title>Discovery and metagenomic analysis of an anammox bacterial enrichment related to Candidatus "Brocadia caroliniensis" in a full-scale glycerol-fed nitritation-denitritation separate centrate treatment process.</title>
        <authorList>
            <person name="Park H."/>
            <person name="Brotto A.C."/>
            <person name="van Loosdrecht M.C."/>
            <person name="Chandran K."/>
        </authorList>
    </citation>
    <scope>NUCLEOTIDE SEQUENCE [LARGE SCALE GENOMIC DNA]</scope>
    <source>
        <strain evidence="5">26THWARD</strain>
    </source>
</reference>
<dbReference type="AlphaFoldDB" id="A0A1V4APW7"/>
<dbReference type="InterPro" id="IPR008964">
    <property type="entry name" value="Invasin/intimin_cell_adhesion"/>
</dbReference>
<feature type="chain" id="PRO_5012821757" description="Big-1 domain-containing protein" evidence="3">
    <location>
        <begin position="26"/>
        <end position="477"/>
    </location>
</feature>
<accession>A0A1V4APW7</accession>
<evidence type="ECO:0000313" key="6">
    <source>
        <dbReference type="Proteomes" id="UP000189681"/>
    </source>
</evidence>
<comment type="caution">
    <text evidence="5">The sequence shown here is derived from an EMBL/GenBank/DDBJ whole genome shotgun (WGS) entry which is preliminary data.</text>
</comment>
<dbReference type="InterPro" id="IPR003344">
    <property type="entry name" value="Big_1_dom"/>
</dbReference>
<protein>
    <recommendedName>
        <fullName evidence="4">Big-1 domain-containing protein</fullName>
    </recommendedName>
</protein>
<dbReference type="Proteomes" id="UP000189681">
    <property type="component" value="Unassembled WGS sequence"/>
</dbReference>
<evidence type="ECO:0000256" key="2">
    <source>
        <dbReference type="SAM" id="MobiDB-lite"/>
    </source>
</evidence>
<feature type="signal peptide" evidence="3">
    <location>
        <begin position="1"/>
        <end position="25"/>
    </location>
</feature>
<gene>
    <name evidence="5" type="ORF">AYP45_16205</name>
</gene>
<feature type="region of interest" description="Disordered" evidence="2">
    <location>
        <begin position="453"/>
        <end position="477"/>
    </location>
</feature>
<name>A0A1V4APW7_9BACT</name>
<proteinExistence type="inferred from homology"/>
<dbReference type="SUPFAM" id="SSF49373">
    <property type="entry name" value="Invasin/intimin cell-adhesion fragments"/>
    <property type="match status" value="1"/>
</dbReference>
<dbReference type="InterPro" id="IPR013783">
    <property type="entry name" value="Ig-like_fold"/>
</dbReference>
<evidence type="ECO:0000259" key="4">
    <source>
        <dbReference type="PROSITE" id="PS51127"/>
    </source>
</evidence>
<dbReference type="Gene3D" id="2.60.40.10">
    <property type="entry name" value="Immunoglobulins"/>
    <property type="match status" value="2"/>
</dbReference>
<keyword evidence="3" id="KW-0732">Signal</keyword>
<comment type="similarity">
    <text evidence="1">Belongs to the intimin/invasin family.</text>
</comment>
<evidence type="ECO:0000313" key="5">
    <source>
        <dbReference type="EMBL" id="OOP55150.1"/>
    </source>
</evidence>
<organism evidence="5 6">
    <name type="scientific">Candidatus Brocadia carolinensis</name>
    <dbReference type="NCBI Taxonomy" id="1004156"/>
    <lineage>
        <taxon>Bacteria</taxon>
        <taxon>Pseudomonadati</taxon>
        <taxon>Planctomycetota</taxon>
        <taxon>Candidatus Brocadiia</taxon>
        <taxon>Candidatus Brocadiales</taxon>
        <taxon>Candidatus Brocadiaceae</taxon>
        <taxon>Candidatus Brocadia</taxon>
    </lineage>
</organism>
<dbReference type="EMBL" id="AYTS01000168">
    <property type="protein sequence ID" value="OOP55150.1"/>
    <property type="molecule type" value="Genomic_DNA"/>
</dbReference>